<proteinExistence type="predicted"/>
<evidence type="ECO:0008006" key="3">
    <source>
        <dbReference type="Google" id="ProtNLM"/>
    </source>
</evidence>
<dbReference type="EMBL" id="WJXW01000019">
    <property type="protein sequence ID" value="KAF9728533.1"/>
    <property type="molecule type" value="Genomic_DNA"/>
</dbReference>
<protein>
    <recommendedName>
        <fullName evidence="3">Protein kinase domain-containing protein</fullName>
    </recommendedName>
</protein>
<organism evidence="1 2">
    <name type="scientific">Paraphaeosphaeria minitans</name>
    <dbReference type="NCBI Taxonomy" id="565426"/>
    <lineage>
        <taxon>Eukaryota</taxon>
        <taxon>Fungi</taxon>
        <taxon>Dikarya</taxon>
        <taxon>Ascomycota</taxon>
        <taxon>Pezizomycotina</taxon>
        <taxon>Dothideomycetes</taxon>
        <taxon>Pleosporomycetidae</taxon>
        <taxon>Pleosporales</taxon>
        <taxon>Massarineae</taxon>
        <taxon>Didymosphaeriaceae</taxon>
        <taxon>Paraphaeosphaeria</taxon>
    </lineage>
</organism>
<name>A0A9P6G4V3_9PLEO</name>
<dbReference type="OrthoDB" id="3741559at2759"/>
<gene>
    <name evidence="1" type="ORF">PMIN01_13361</name>
</gene>
<evidence type="ECO:0000313" key="1">
    <source>
        <dbReference type="EMBL" id="KAF9728533.1"/>
    </source>
</evidence>
<sequence length="257" mass="28638">MAGGFRPLQLLQKVREDKTLSNTDAGDDIPGLHRKIGNVTYRIVPRRNKPIRFVLKKEVATAVAKKLAGLGPVNTLFTLEVFENASIIPSFADAASLEEILEVRAGWPFQPEHSQALAADILAGISSLHSVGLQRNGFEVSDILLVGRNNTYFFQITGIENCTCISGHEPTNSEELDSLVRALKYVGERLEPPRFTWIHEFVRYLERKRTLDSTSLEEATRRLPSSVDQLHRELEMYIHAVRILGTTMGGSSIGDAR</sequence>
<reference evidence="1" key="1">
    <citation type="journal article" date="2020" name="Mol. Plant Microbe Interact.">
        <title>Genome Sequence of the Biocontrol Agent Coniothyrium minitans strain Conio (IMI 134523).</title>
        <authorList>
            <person name="Patel D."/>
            <person name="Shittu T.A."/>
            <person name="Baroncelli R."/>
            <person name="Muthumeenakshi S."/>
            <person name="Osborne T.H."/>
            <person name="Janganan T.K."/>
            <person name="Sreenivasaprasad S."/>
        </authorList>
    </citation>
    <scope>NUCLEOTIDE SEQUENCE</scope>
    <source>
        <strain evidence="1">Conio</strain>
    </source>
</reference>
<keyword evidence="2" id="KW-1185">Reference proteome</keyword>
<evidence type="ECO:0000313" key="2">
    <source>
        <dbReference type="Proteomes" id="UP000756921"/>
    </source>
</evidence>
<accession>A0A9P6G4V3</accession>
<dbReference type="AlphaFoldDB" id="A0A9P6G4V3"/>
<comment type="caution">
    <text evidence="1">The sequence shown here is derived from an EMBL/GenBank/DDBJ whole genome shotgun (WGS) entry which is preliminary data.</text>
</comment>
<dbReference type="Proteomes" id="UP000756921">
    <property type="component" value="Unassembled WGS sequence"/>
</dbReference>